<dbReference type="GO" id="GO:0016787">
    <property type="term" value="F:hydrolase activity"/>
    <property type="evidence" value="ECO:0007669"/>
    <property type="project" value="UniProtKB-KW"/>
</dbReference>
<dbReference type="InterPro" id="IPR001466">
    <property type="entry name" value="Beta-lactam-related"/>
</dbReference>
<proteinExistence type="predicted"/>
<gene>
    <name evidence="2" type="ORF">JF539_09795</name>
</gene>
<name>A0A939EEF0_9HYPH</name>
<dbReference type="PANTHER" id="PTHR43283">
    <property type="entry name" value="BETA-LACTAMASE-RELATED"/>
    <property type="match status" value="1"/>
</dbReference>
<dbReference type="Gene3D" id="3.40.710.10">
    <property type="entry name" value="DD-peptidase/beta-lactamase superfamily"/>
    <property type="match status" value="1"/>
</dbReference>
<sequence>MIQRSVHFLLPVFLVLSSVLHPSQAETLNRKLKDSFEAGELPGLHGAIIDFKDKRLAEVYFPGSDERWGDPLGERRHSAETLHDLRSVTKSVVGLLYGIALADGKVPDPDAPLYKLFPQYADLAGEPGRERILVAHVLSMQMGLEWNEDLPYSDPRNSEIAMERASDRYRYVLEQAIVEPPGQSWRYSGGAAALIGKLIADGTGLDLDAYAREKLFEPLGIETHEWIKGADGEASAASGLRLTLPDLMKIGRLVAQDGVYDGQRIVSSDWLARSFEPQVKISDQIRYGYLWYIAGPENHVVAIAVGNGGQRLTVEPDPGLVVASFAGRYNDPESWRTSIKVLFEFAVPEVRKLIAGSK</sequence>
<dbReference type="Pfam" id="PF00144">
    <property type="entry name" value="Beta-lactamase"/>
    <property type="match status" value="1"/>
</dbReference>
<evidence type="ECO:0000313" key="2">
    <source>
        <dbReference type="EMBL" id="MBN9670628.1"/>
    </source>
</evidence>
<dbReference type="InterPro" id="IPR012338">
    <property type="entry name" value="Beta-lactam/transpept-like"/>
</dbReference>
<dbReference type="InterPro" id="IPR050789">
    <property type="entry name" value="Diverse_Enzym_Activities"/>
</dbReference>
<protein>
    <submittedName>
        <fullName evidence="2">Serine hydrolase</fullName>
    </submittedName>
</protein>
<keyword evidence="2" id="KW-0378">Hydrolase</keyword>
<feature type="domain" description="Beta-lactamase-related" evidence="1">
    <location>
        <begin position="61"/>
        <end position="327"/>
    </location>
</feature>
<dbReference type="Proteomes" id="UP000664096">
    <property type="component" value="Unassembled WGS sequence"/>
</dbReference>
<dbReference type="SUPFAM" id="SSF56601">
    <property type="entry name" value="beta-lactamase/transpeptidase-like"/>
    <property type="match status" value="1"/>
</dbReference>
<accession>A0A939EEF0</accession>
<comment type="caution">
    <text evidence="2">The sequence shown here is derived from an EMBL/GenBank/DDBJ whole genome shotgun (WGS) entry which is preliminary data.</text>
</comment>
<reference evidence="2" key="1">
    <citation type="submission" date="2020-12" db="EMBL/GenBank/DDBJ databases">
        <title>Oil enriched cultivation method for isolating marine PHA-producing bacteria.</title>
        <authorList>
            <person name="Zheng W."/>
            <person name="Yu S."/>
            <person name="Huang Y."/>
        </authorList>
    </citation>
    <scope>NUCLEOTIDE SEQUENCE</scope>
    <source>
        <strain evidence="2">SY-2-12</strain>
    </source>
</reference>
<organism evidence="2 3">
    <name type="scientific">Roseibium aggregatum</name>
    <dbReference type="NCBI Taxonomy" id="187304"/>
    <lineage>
        <taxon>Bacteria</taxon>
        <taxon>Pseudomonadati</taxon>
        <taxon>Pseudomonadota</taxon>
        <taxon>Alphaproteobacteria</taxon>
        <taxon>Hyphomicrobiales</taxon>
        <taxon>Stappiaceae</taxon>
        <taxon>Roseibium</taxon>
    </lineage>
</organism>
<dbReference type="AlphaFoldDB" id="A0A939EEF0"/>
<evidence type="ECO:0000259" key="1">
    <source>
        <dbReference type="Pfam" id="PF00144"/>
    </source>
</evidence>
<evidence type="ECO:0000313" key="3">
    <source>
        <dbReference type="Proteomes" id="UP000664096"/>
    </source>
</evidence>
<dbReference type="RefSeq" id="WP_207140099.1">
    <property type="nucleotide sequence ID" value="NZ_JAEKJZ010000001.1"/>
</dbReference>
<dbReference type="PANTHER" id="PTHR43283:SF7">
    <property type="entry name" value="BETA-LACTAMASE-RELATED DOMAIN-CONTAINING PROTEIN"/>
    <property type="match status" value="1"/>
</dbReference>
<dbReference type="EMBL" id="JAEKJZ010000001">
    <property type="protein sequence ID" value="MBN9670628.1"/>
    <property type="molecule type" value="Genomic_DNA"/>
</dbReference>